<accession>A0AAV6FFW2</accession>
<evidence type="ECO:0000313" key="2">
    <source>
        <dbReference type="Proteomes" id="UP000823561"/>
    </source>
</evidence>
<proteinExistence type="predicted"/>
<sequence length="82" mass="9480">MTCHFDHRDDQDPQPPKIHCNFHQCRIHHSSPRMMTPYFPLLLPPLNMEPQQQTRGLKQCPFGRKTYRISHLSLISGSNAGG</sequence>
<comment type="caution">
    <text evidence="1">The sequence shown here is derived from an EMBL/GenBank/DDBJ whole genome shotgun (WGS) entry which is preliminary data.</text>
</comment>
<gene>
    <name evidence="1" type="ORF">AALO_G00306730</name>
</gene>
<organism evidence="1 2">
    <name type="scientific">Alosa alosa</name>
    <name type="common">allis shad</name>
    <dbReference type="NCBI Taxonomy" id="278164"/>
    <lineage>
        <taxon>Eukaryota</taxon>
        <taxon>Metazoa</taxon>
        <taxon>Chordata</taxon>
        <taxon>Craniata</taxon>
        <taxon>Vertebrata</taxon>
        <taxon>Euteleostomi</taxon>
        <taxon>Actinopterygii</taxon>
        <taxon>Neopterygii</taxon>
        <taxon>Teleostei</taxon>
        <taxon>Clupei</taxon>
        <taxon>Clupeiformes</taxon>
        <taxon>Clupeoidei</taxon>
        <taxon>Clupeidae</taxon>
        <taxon>Alosa</taxon>
    </lineage>
</organism>
<name>A0AAV6FFW2_9TELE</name>
<dbReference type="EMBL" id="JADWDJ010000152">
    <property type="protein sequence ID" value="KAG5260541.1"/>
    <property type="molecule type" value="Genomic_DNA"/>
</dbReference>
<protein>
    <submittedName>
        <fullName evidence="1">Uncharacterized protein</fullName>
    </submittedName>
</protein>
<keyword evidence="2" id="KW-1185">Reference proteome</keyword>
<evidence type="ECO:0000313" key="1">
    <source>
        <dbReference type="EMBL" id="KAG5260541.1"/>
    </source>
</evidence>
<dbReference type="AlphaFoldDB" id="A0AAV6FFW2"/>
<dbReference type="Proteomes" id="UP000823561">
    <property type="component" value="Unassembled WGS sequence"/>
</dbReference>
<reference evidence="1" key="1">
    <citation type="submission" date="2020-10" db="EMBL/GenBank/DDBJ databases">
        <title>Chromosome-scale genome assembly of the Allis shad, Alosa alosa.</title>
        <authorList>
            <person name="Margot Z."/>
            <person name="Christophe K."/>
            <person name="Cabau C."/>
            <person name="Louis A."/>
            <person name="Berthelot C."/>
            <person name="Parey E."/>
            <person name="Roest Crollius H."/>
            <person name="Montfort J."/>
            <person name="Robinson-Rechavi M."/>
            <person name="Bucao C."/>
            <person name="Bouchez O."/>
            <person name="Gislard M."/>
            <person name="Lluch J."/>
            <person name="Milhes M."/>
            <person name="Lampietro C."/>
            <person name="Lopez Roques C."/>
            <person name="Donnadieu C."/>
            <person name="Braasch I."/>
            <person name="Desvignes T."/>
            <person name="Postlethwait J."/>
            <person name="Bobe J."/>
            <person name="Guiguen Y."/>
        </authorList>
    </citation>
    <scope>NUCLEOTIDE SEQUENCE</scope>
    <source>
        <strain evidence="1">M-15738</strain>
        <tissue evidence="1">Blood</tissue>
    </source>
</reference>